<keyword evidence="2" id="KW-1185">Reference proteome</keyword>
<dbReference type="Proteomes" id="UP000325081">
    <property type="component" value="Unassembled WGS sequence"/>
</dbReference>
<name>A0A5A7RGN5_STRAF</name>
<comment type="caution">
    <text evidence="1">The sequence shown here is derived from an EMBL/GenBank/DDBJ whole genome shotgun (WGS) entry which is preliminary data.</text>
</comment>
<evidence type="ECO:0000313" key="1">
    <source>
        <dbReference type="EMBL" id="GER56372.1"/>
    </source>
</evidence>
<evidence type="ECO:0000313" key="2">
    <source>
        <dbReference type="Proteomes" id="UP000325081"/>
    </source>
</evidence>
<gene>
    <name evidence="1" type="ORF">STAS_34095</name>
</gene>
<sequence length="125" mass="14652">MADNLAMANRTLTSQLEEFEDDDMREIVFSSEGAETRLAEELEEELSDNRTHVCTVSEIMLEESESEDMIETGVSHERAETLRLAALLQTREEEFLEFRKKFMELEVSYKELHEKYKKIEPRNAT</sequence>
<protein>
    <submittedName>
        <fullName evidence="1">NAD(P)-binding Rossmann-fold superfamily protein</fullName>
    </submittedName>
</protein>
<dbReference type="AlphaFoldDB" id="A0A5A7RGN5"/>
<reference evidence="2" key="1">
    <citation type="journal article" date="2019" name="Curr. Biol.">
        <title>Genome Sequence of Striga asiatica Provides Insight into the Evolution of Plant Parasitism.</title>
        <authorList>
            <person name="Yoshida S."/>
            <person name="Kim S."/>
            <person name="Wafula E.K."/>
            <person name="Tanskanen J."/>
            <person name="Kim Y.M."/>
            <person name="Honaas L."/>
            <person name="Yang Z."/>
            <person name="Spallek T."/>
            <person name="Conn C.E."/>
            <person name="Ichihashi Y."/>
            <person name="Cheong K."/>
            <person name="Cui S."/>
            <person name="Der J.P."/>
            <person name="Gundlach H."/>
            <person name="Jiao Y."/>
            <person name="Hori C."/>
            <person name="Ishida J.K."/>
            <person name="Kasahara H."/>
            <person name="Kiba T."/>
            <person name="Kim M.S."/>
            <person name="Koo N."/>
            <person name="Laohavisit A."/>
            <person name="Lee Y.H."/>
            <person name="Lumba S."/>
            <person name="McCourt P."/>
            <person name="Mortimer J.C."/>
            <person name="Mutuku J.M."/>
            <person name="Nomura T."/>
            <person name="Sasaki-Sekimoto Y."/>
            <person name="Seto Y."/>
            <person name="Wang Y."/>
            <person name="Wakatake T."/>
            <person name="Sakakibara H."/>
            <person name="Demura T."/>
            <person name="Yamaguchi S."/>
            <person name="Yoneyama K."/>
            <person name="Manabe R.I."/>
            <person name="Nelson D.C."/>
            <person name="Schulman A.H."/>
            <person name="Timko M.P."/>
            <person name="dePamphilis C.W."/>
            <person name="Choi D."/>
            <person name="Shirasu K."/>
        </authorList>
    </citation>
    <scope>NUCLEOTIDE SEQUENCE [LARGE SCALE GENOMIC DNA]</scope>
    <source>
        <strain evidence="2">cv. UVA1</strain>
    </source>
</reference>
<organism evidence="1 2">
    <name type="scientific">Striga asiatica</name>
    <name type="common">Asiatic witchweed</name>
    <name type="synonym">Buchnera asiatica</name>
    <dbReference type="NCBI Taxonomy" id="4170"/>
    <lineage>
        <taxon>Eukaryota</taxon>
        <taxon>Viridiplantae</taxon>
        <taxon>Streptophyta</taxon>
        <taxon>Embryophyta</taxon>
        <taxon>Tracheophyta</taxon>
        <taxon>Spermatophyta</taxon>
        <taxon>Magnoliopsida</taxon>
        <taxon>eudicotyledons</taxon>
        <taxon>Gunneridae</taxon>
        <taxon>Pentapetalae</taxon>
        <taxon>asterids</taxon>
        <taxon>lamiids</taxon>
        <taxon>Lamiales</taxon>
        <taxon>Orobanchaceae</taxon>
        <taxon>Buchnereae</taxon>
        <taxon>Striga</taxon>
    </lineage>
</organism>
<dbReference type="EMBL" id="BKCP01012625">
    <property type="protein sequence ID" value="GER56372.1"/>
    <property type="molecule type" value="Genomic_DNA"/>
</dbReference>
<proteinExistence type="predicted"/>
<accession>A0A5A7RGN5</accession>